<dbReference type="Gene3D" id="3.40.50.12780">
    <property type="entry name" value="N-terminal domain of ligase-like"/>
    <property type="match status" value="1"/>
</dbReference>
<reference evidence="7" key="2">
    <citation type="submission" date="2021-08" db="EMBL/GenBank/DDBJ databases">
        <authorList>
            <person name="Eriksson T."/>
        </authorList>
    </citation>
    <scope>NUCLEOTIDE SEQUENCE</scope>
    <source>
        <strain evidence="7">Stoneville</strain>
        <tissue evidence="7">Whole head</tissue>
    </source>
</reference>
<evidence type="ECO:0000256" key="5">
    <source>
        <dbReference type="SAM" id="SignalP"/>
    </source>
</evidence>
<sequence>MPIIFVVVLRMSTALGYEFDECVGTVSGKHSGKGLYGEHFLEEVLASRCSFVELYEAVSDWFQYDGVSDPGFIVDPETEEILGPNQQGELRVKTRFVMNGYFNLDSSDSFDRNGWLKTGDIVYYDQDRCFYVVDRIKEMLKYKSWHVAPAMLENILHNHAAIKKAVVIGIPDEEDGDHPMAVVILNNPHENITAEEIEAYVAERVQDRQRLRAGVKFVDAVPITPSGKVKRRDLKNMVLAGEI</sequence>
<comment type="similarity">
    <text evidence="2">Belongs to the ATP-dependent AMP-binding enzyme family.</text>
</comment>
<organism evidence="7 8">
    <name type="scientific">Tenebrio molitor</name>
    <name type="common">Yellow mealworm beetle</name>
    <dbReference type="NCBI Taxonomy" id="7067"/>
    <lineage>
        <taxon>Eukaryota</taxon>
        <taxon>Metazoa</taxon>
        <taxon>Ecdysozoa</taxon>
        <taxon>Arthropoda</taxon>
        <taxon>Hexapoda</taxon>
        <taxon>Insecta</taxon>
        <taxon>Pterygota</taxon>
        <taxon>Neoptera</taxon>
        <taxon>Endopterygota</taxon>
        <taxon>Coleoptera</taxon>
        <taxon>Polyphaga</taxon>
        <taxon>Cucujiformia</taxon>
        <taxon>Tenebrionidae</taxon>
        <taxon>Tenebrio</taxon>
    </lineage>
</organism>
<evidence type="ECO:0000256" key="3">
    <source>
        <dbReference type="ARBA" id="ARBA00022598"/>
    </source>
</evidence>
<keyword evidence="4" id="KW-0576">Peroxisome</keyword>
<keyword evidence="3" id="KW-0436">Ligase</keyword>
<dbReference type="PANTHER" id="PTHR24096:SF149">
    <property type="entry name" value="AMP-BINDING DOMAIN-CONTAINING PROTEIN-RELATED"/>
    <property type="match status" value="1"/>
</dbReference>
<dbReference type="Pfam" id="PF13193">
    <property type="entry name" value="AMP-binding_C"/>
    <property type="match status" value="1"/>
</dbReference>
<dbReference type="PANTHER" id="PTHR24096">
    <property type="entry name" value="LONG-CHAIN-FATTY-ACID--COA LIGASE"/>
    <property type="match status" value="1"/>
</dbReference>
<evidence type="ECO:0000313" key="8">
    <source>
        <dbReference type="Proteomes" id="UP000719412"/>
    </source>
</evidence>
<evidence type="ECO:0000256" key="1">
    <source>
        <dbReference type="ARBA" id="ARBA00004275"/>
    </source>
</evidence>
<reference evidence="7" key="1">
    <citation type="journal article" date="2020" name="J Insects Food Feed">
        <title>The yellow mealworm (Tenebrio molitor) genome: a resource for the emerging insects as food and feed industry.</title>
        <authorList>
            <person name="Eriksson T."/>
            <person name="Andere A."/>
            <person name="Kelstrup H."/>
            <person name="Emery V."/>
            <person name="Picard C."/>
        </authorList>
    </citation>
    <scope>NUCLEOTIDE SEQUENCE</scope>
    <source>
        <strain evidence="7">Stoneville</strain>
        <tissue evidence="7">Whole head</tissue>
    </source>
</reference>
<feature type="chain" id="PRO_5035212381" description="AMP-binding enzyme C-terminal domain-containing protein" evidence="5">
    <location>
        <begin position="17"/>
        <end position="243"/>
    </location>
</feature>
<dbReference type="SUPFAM" id="SSF56801">
    <property type="entry name" value="Acetyl-CoA synthetase-like"/>
    <property type="match status" value="1"/>
</dbReference>
<gene>
    <name evidence="7" type="ORF">GEV33_010780</name>
</gene>
<protein>
    <recommendedName>
        <fullName evidence="6">AMP-binding enzyme C-terminal domain-containing protein</fullName>
    </recommendedName>
</protein>
<dbReference type="Proteomes" id="UP000719412">
    <property type="component" value="Unassembled WGS sequence"/>
</dbReference>
<dbReference type="GO" id="GO:0016405">
    <property type="term" value="F:CoA-ligase activity"/>
    <property type="evidence" value="ECO:0007669"/>
    <property type="project" value="TreeGrafter"/>
</dbReference>
<name>A0A8J6HC92_TENMO</name>
<keyword evidence="5" id="KW-0732">Signal</keyword>
<keyword evidence="8" id="KW-1185">Reference proteome</keyword>
<evidence type="ECO:0000256" key="4">
    <source>
        <dbReference type="ARBA" id="ARBA00023140"/>
    </source>
</evidence>
<proteinExistence type="inferred from homology"/>
<dbReference type="FunFam" id="3.30.300.30:FF:000007">
    <property type="entry name" value="4-coumarate--CoA ligase 2"/>
    <property type="match status" value="1"/>
</dbReference>
<comment type="caution">
    <text evidence="7">The sequence shown here is derived from an EMBL/GenBank/DDBJ whole genome shotgun (WGS) entry which is preliminary data.</text>
</comment>
<dbReference type="AlphaFoldDB" id="A0A8J6HC92"/>
<dbReference type="InterPro" id="IPR025110">
    <property type="entry name" value="AMP-bd_C"/>
</dbReference>
<comment type="subcellular location">
    <subcellularLocation>
        <location evidence="1">Peroxisome</location>
    </subcellularLocation>
</comment>
<dbReference type="EMBL" id="JABDTM020026376">
    <property type="protein sequence ID" value="KAH0812010.1"/>
    <property type="molecule type" value="Genomic_DNA"/>
</dbReference>
<feature type="domain" description="AMP-binding enzyme C-terminal" evidence="6">
    <location>
        <begin position="152"/>
        <end position="228"/>
    </location>
</feature>
<dbReference type="Gene3D" id="3.30.300.30">
    <property type="match status" value="1"/>
</dbReference>
<evidence type="ECO:0000256" key="2">
    <source>
        <dbReference type="ARBA" id="ARBA00006432"/>
    </source>
</evidence>
<dbReference type="InterPro" id="IPR042099">
    <property type="entry name" value="ANL_N_sf"/>
</dbReference>
<evidence type="ECO:0000313" key="7">
    <source>
        <dbReference type="EMBL" id="KAH0812010.1"/>
    </source>
</evidence>
<feature type="signal peptide" evidence="5">
    <location>
        <begin position="1"/>
        <end position="16"/>
    </location>
</feature>
<dbReference type="GO" id="GO:0005777">
    <property type="term" value="C:peroxisome"/>
    <property type="evidence" value="ECO:0007669"/>
    <property type="project" value="UniProtKB-SubCell"/>
</dbReference>
<dbReference type="InterPro" id="IPR045851">
    <property type="entry name" value="AMP-bd_C_sf"/>
</dbReference>
<accession>A0A8J6HC92</accession>
<evidence type="ECO:0000259" key="6">
    <source>
        <dbReference type="Pfam" id="PF13193"/>
    </source>
</evidence>